<gene>
    <name evidence="1" type="ORF">EVAR_14773_1</name>
</gene>
<dbReference type="EMBL" id="BGZK01000096">
    <property type="protein sequence ID" value="GBP18380.1"/>
    <property type="molecule type" value="Genomic_DNA"/>
</dbReference>
<name>A0A4C1TWL7_EUMVA</name>
<proteinExistence type="predicted"/>
<dbReference type="Proteomes" id="UP000299102">
    <property type="component" value="Unassembled WGS sequence"/>
</dbReference>
<reference evidence="1 2" key="1">
    <citation type="journal article" date="2019" name="Commun. Biol.">
        <title>The bagworm genome reveals a unique fibroin gene that provides high tensile strength.</title>
        <authorList>
            <person name="Kono N."/>
            <person name="Nakamura H."/>
            <person name="Ohtoshi R."/>
            <person name="Tomita M."/>
            <person name="Numata K."/>
            <person name="Arakawa K."/>
        </authorList>
    </citation>
    <scope>NUCLEOTIDE SEQUENCE [LARGE SCALE GENOMIC DNA]</scope>
</reference>
<sequence length="96" mass="10417">MTPLSPPQRSRRLLRLLPPFRSPGAPALFAPSARGVHVASSAVIASKYRDVSARCHHISMETLRRPALFPPASLLLLPVTLRPKAIVLASFIQGCI</sequence>
<protein>
    <submittedName>
        <fullName evidence="1">Uncharacterized protein</fullName>
    </submittedName>
</protein>
<evidence type="ECO:0000313" key="2">
    <source>
        <dbReference type="Proteomes" id="UP000299102"/>
    </source>
</evidence>
<accession>A0A4C1TWL7</accession>
<evidence type="ECO:0000313" key="1">
    <source>
        <dbReference type="EMBL" id="GBP18380.1"/>
    </source>
</evidence>
<keyword evidence="2" id="KW-1185">Reference proteome</keyword>
<comment type="caution">
    <text evidence="1">The sequence shown here is derived from an EMBL/GenBank/DDBJ whole genome shotgun (WGS) entry which is preliminary data.</text>
</comment>
<organism evidence="1 2">
    <name type="scientific">Eumeta variegata</name>
    <name type="common">Bagworm moth</name>
    <name type="synonym">Eumeta japonica</name>
    <dbReference type="NCBI Taxonomy" id="151549"/>
    <lineage>
        <taxon>Eukaryota</taxon>
        <taxon>Metazoa</taxon>
        <taxon>Ecdysozoa</taxon>
        <taxon>Arthropoda</taxon>
        <taxon>Hexapoda</taxon>
        <taxon>Insecta</taxon>
        <taxon>Pterygota</taxon>
        <taxon>Neoptera</taxon>
        <taxon>Endopterygota</taxon>
        <taxon>Lepidoptera</taxon>
        <taxon>Glossata</taxon>
        <taxon>Ditrysia</taxon>
        <taxon>Tineoidea</taxon>
        <taxon>Psychidae</taxon>
        <taxon>Oiketicinae</taxon>
        <taxon>Eumeta</taxon>
    </lineage>
</organism>
<dbReference type="AlphaFoldDB" id="A0A4C1TWL7"/>